<evidence type="ECO:0000256" key="3">
    <source>
        <dbReference type="ARBA" id="ARBA00022771"/>
    </source>
</evidence>
<dbReference type="GO" id="GO:0005634">
    <property type="term" value="C:nucleus"/>
    <property type="evidence" value="ECO:0007669"/>
    <property type="project" value="UniProtKB-SubCell"/>
</dbReference>
<evidence type="ECO:0000259" key="10">
    <source>
        <dbReference type="PROSITE" id="PS50157"/>
    </source>
</evidence>
<feature type="region of interest" description="Disordered" evidence="9">
    <location>
        <begin position="230"/>
        <end position="255"/>
    </location>
</feature>
<dbReference type="PANTHER" id="PTHR45801">
    <property type="entry name" value="OS07G0101800 PROTEIN"/>
    <property type="match status" value="1"/>
</dbReference>
<organism evidence="11 12">
    <name type="scientific">Senna tora</name>
    <dbReference type="NCBI Taxonomy" id="362788"/>
    <lineage>
        <taxon>Eukaryota</taxon>
        <taxon>Viridiplantae</taxon>
        <taxon>Streptophyta</taxon>
        <taxon>Embryophyta</taxon>
        <taxon>Tracheophyta</taxon>
        <taxon>Spermatophyta</taxon>
        <taxon>Magnoliopsida</taxon>
        <taxon>eudicotyledons</taxon>
        <taxon>Gunneridae</taxon>
        <taxon>Pentapetalae</taxon>
        <taxon>rosids</taxon>
        <taxon>fabids</taxon>
        <taxon>Fabales</taxon>
        <taxon>Fabaceae</taxon>
        <taxon>Caesalpinioideae</taxon>
        <taxon>Cassia clade</taxon>
        <taxon>Senna</taxon>
    </lineage>
</organism>
<keyword evidence="6" id="KW-0804">Transcription</keyword>
<feature type="compositionally biased region" description="Acidic residues" evidence="9">
    <location>
        <begin position="233"/>
        <end position="254"/>
    </location>
</feature>
<evidence type="ECO:0000256" key="8">
    <source>
        <dbReference type="PROSITE-ProRule" id="PRU00042"/>
    </source>
</evidence>
<accession>A0A834XLL6</accession>
<dbReference type="PROSITE" id="PS00028">
    <property type="entry name" value="ZINC_FINGER_C2H2_1"/>
    <property type="match status" value="1"/>
</dbReference>
<dbReference type="InterPro" id="IPR013087">
    <property type="entry name" value="Znf_C2H2_type"/>
</dbReference>
<keyword evidence="5" id="KW-0805">Transcription regulation</keyword>
<keyword evidence="12" id="KW-1185">Reference proteome</keyword>
<evidence type="ECO:0000256" key="7">
    <source>
        <dbReference type="ARBA" id="ARBA00023242"/>
    </source>
</evidence>
<gene>
    <name evidence="11" type="ORF">G2W53_002363</name>
</gene>
<dbReference type="OrthoDB" id="1708403at2759"/>
<proteinExistence type="predicted"/>
<dbReference type="InterPro" id="IPR036236">
    <property type="entry name" value="Znf_C2H2_sf"/>
</dbReference>
<feature type="region of interest" description="Disordered" evidence="9">
    <location>
        <begin position="76"/>
        <end position="153"/>
    </location>
</feature>
<dbReference type="Pfam" id="PF13912">
    <property type="entry name" value="zf-C2H2_6"/>
    <property type="match status" value="1"/>
</dbReference>
<dbReference type="InterPro" id="IPR052426">
    <property type="entry name" value="Plant_dev_regulator"/>
</dbReference>
<comment type="subcellular location">
    <subcellularLocation>
        <location evidence="1">Nucleus</location>
    </subcellularLocation>
</comment>
<reference evidence="11" key="1">
    <citation type="submission" date="2020-09" db="EMBL/GenBank/DDBJ databases">
        <title>Genome-Enabled Discovery of Anthraquinone Biosynthesis in Senna tora.</title>
        <authorList>
            <person name="Kang S.-H."/>
            <person name="Pandey R.P."/>
            <person name="Lee C.-M."/>
            <person name="Sim J.-S."/>
            <person name="Jeong J.-T."/>
            <person name="Choi B.-S."/>
            <person name="Jung M."/>
            <person name="Ginzburg D."/>
            <person name="Zhao K."/>
            <person name="Won S.Y."/>
            <person name="Oh T.-J."/>
            <person name="Yu Y."/>
            <person name="Kim N.-H."/>
            <person name="Lee O.R."/>
            <person name="Lee T.-H."/>
            <person name="Bashyal P."/>
            <person name="Kim T.-S."/>
            <person name="Lee W.-H."/>
            <person name="Kawkins C."/>
            <person name="Kim C.-K."/>
            <person name="Kim J.S."/>
            <person name="Ahn B.O."/>
            <person name="Rhee S.Y."/>
            <person name="Sohng J.K."/>
        </authorList>
    </citation>
    <scope>NUCLEOTIDE SEQUENCE</scope>
    <source>
        <tissue evidence="11">Leaf</tissue>
    </source>
</reference>
<keyword evidence="2" id="KW-0479">Metal-binding</keyword>
<comment type="caution">
    <text evidence="11">The sequence shown here is derived from an EMBL/GenBank/DDBJ whole genome shotgun (WGS) entry which is preliminary data.</text>
</comment>
<keyword evidence="4" id="KW-0862">Zinc</keyword>
<dbReference type="Gene3D" id="3.30.160.60">
    <property type="entry name" value="Classic Zinc Finger"/>
    <property type="match status" value="1"/>
</dbReference>
<dbReference type="PANTHER" id="PTHR45801:SF112">
    <property type="entry name" value="TRANSCRIPTION FACTOR C2H2 FAMILY-RELATED"/>
    <property type="match status" value="1"/>
</dbReference>
<feature type="domain" description="C2H2-type" evidence="10">
    <location>
        <begin position="60"/>
        <end position="87"/>
    </location>
</feature>
<sequence>MDEQGQFWMWTKRKYCMSSSSTKLSNCNNNSYDESSWEEQAFAEDASGPLGGCIWPPRSYTCSFCRREFRSAQALGGHMNVHRRDRARLKQPSSPQNPPPNSSSSHLMGFLYPYNNTTSSTNPNKSLLVASPNSSHRKKPYDNPPPSSSSMIPFPTTTVPQGHIMKPNNSPLFYSSSSSKSNWSNLGGEADHDKISSKVLDCGCVNNGKADVAFSLNLVVCRAHTPSHVEFETKEEEEEELEDDDDEQEQEQEDAIIGCKKRRIDIESTKEASSILQFSPSSMEELDLELRLGHSSHKMFKFENGTKTPF</sequence>
<evidence type="ECO:0000256" key="2">
    <source>
        <dbReference type="ARBA" id="ARBA00022723"/>
    </source>
</evidence>
<protein>
    <submittedName>
        <fullName evidence="11">Zinc finger protein 10-like</fullName>
    </submittedName>
</protein>
<keyword evidence="7" id="KW-0539">Nucleus</keyword>
<dbReference type="PROSITE" id="PS50157">
    <property type="entry name" value="ZINC_FINGER_C2H2_2"/>
    <property type="match status" value="1"/>
</dbReference>
<dbReference type="SMART" id="SM00355">
    <property type="entry name" value="ZnF_C2H2"/>
    <property type="match status" value="1"/>
</dbReference>
<feature type="compositionally biased region" description="Low complexity" evidence="9">
    <location>
        <begin position="112"/>
        <end position="124"/>
    </location>
</feature>
<evidence type="ECO:0000256" key="6">
    <source>
        <dbReference type="ARBA" id="ARBA00023163"/>
    </source>
</evidence>
<evidence type="ECO:0000313" key="11">
    <source>
        <dbReference type="EMBL" id="KAF7845458.1"/>
    </source>
</evidence>
<dbReference type="AlphaFoldDB" id="A0A834XLL6"/>
<dbReference type="Proteomes" id="UP000634136">
    <property type="component" value="Unassembled WGS sequence"/>
</dbReference>
<evidence type="ECO:0000256" key="4">
    <source>
        <dbReference type="ARBA" id="ARBA00022833"/>
    </source>
</evidence>
<name>A0A834XLL6_9FABA</name>
<dbReference type="GO" id="GO:0008270">
    <property type="term" value="F:zinc ion binding"/>
    <property type="evidence" value="ECO:0007669"/>
    <property type="project" value="UniProtKB-KW"/>
</dbReference>
<feature type="compositionally biased region" description="Basic residues" evidence="9">
    <location>
        <begin position="80"/>
        <end position="89"/>
    </location>
</feature>
<dbReference type="SUPFAM" id="SSF57667">
    <property type="entry name" value="beta-beta-alpha zinc fingers"/>
    <property type="match status" value="1"/>
</dbReference>
<evidence type="ECO:0000256" key="9">
    <source>
        <dbReference type="SAM" id="MobiDB-lite"/>
    </source>
</evidence>
<dbReference type="EMBL" id="JAAIUW010000001">
    <property type="protein sequence ID" value="KAF7845458.1"/>
    <property type="molecule type" value="Genomic_DNA"/>
</dbReference>
<evidence type="ECO:0000256" key="1">
    <source>
        <dbReference type="ARBA" id="ARBA00004123"/>
    </source>
</evidence>
<evidence type="ECO:0000256" key="5">
    <source>
        <dbReference type="ARBA" id="ARBA00023015"/>
    </source>
</evidence>
<evidence type="ECO:0000313" key="12">
    <source>
        <dbReference type="Proteomes" id="UP000634136"/>
    </source>
</evidence>
<keyword evidence="3 8" id="KW-0863">Zinc-finger</keyword>